<dbReference type="OrthoDB" id="2796951at2759"/>
<dbReference type="InterPro" id="IPR052974">
    <property type="entry name" value="GH79_Enzymes"/>
</dbReference>
<evidence type="ECO:0000313" key="3">
    <source>
        <dbReference type="EMBL" id="RDW70191.1"/>
    </source>
</evidence>
<protein>
    <submittedName>
        <fullName evidence="3">Glycoside hydrolase family 79 protein</fullName>
    </submittedName>
</protein>
<evidence type="ECO:0000259" key="2">
    <source>
        <dbReference type="Pfam" id="PF16862"/>
    </source>
</evidence>
<feature type="signal peptide" evidence="1">
    <location>
        <begin position="1"/>
        <end position="19"/>
    </location>
</feature>
<comment type="caution">
    <text evidence="3">The sequence shown here is derived from an EMBL/GenBank/DDBJ whole genome shotgun (WGS) entry which is preliminary data.</text>
</comment>
<feature type="chain" id="PRO_5017581199" evidence="1">
    <location>
        <begin position="20"/>
        <end position="552"/>
    </location>
</feature>
<proteinExistence type="predicted"/>
<reference evidence="3 4" key="1">
    <citation type="journal article" date="2018" name="IMA Fungus">
        <title>IMA Genome-F 9: Draft genome sequence of Annulohypoxylon stygium, Aspergillus mulundensis, Berkeleyomyces basicola (syn. Thielaviopsis basicola), Ceratocystis smalleyi, two Cercospora beticola strains, Coleophoma cylindrospora, Fusarium fracticaudum, Phialophora cf. hyalina, and Morchella septimelata.</title>
        <authorList>
            <person name="Wingfield B.D."/>
            <person name="Bills G.F."/>
            <person name="Dong Y."/>
            <person name="Huang W."/>
            <person name="Nel W.J."/>
            <person name="Swalarsk-Parry B.S."/>
            <person name="Vaghefi N."/>
            <person name="Wilken P.M."/>
            <person name="An Z."/>
            <person name="de Beer Z.W."/>
            <person name="De Vos L."/>
            <person name="Chen L."/>
            <person name="Duong T.A."/>
            <person name="Gao Y."/>
            <person name="Hammerbacher A."/>
            <person name="Kikkert J.R."/>
            <person name="Li Y."/>
            <person name="Li H."/>
            <person name="Li K."/>
            <person name="Li Q."/>
            <person name="Liu X."/>
            <person name="Ma X."/>
            <person name="Naidoo K."/>
            <person name="Pethybridge S.J."/>
            <person name="Sun J."/>
            <person name="Steenkamp E.T."/>
            <person name="van der Nest M.A."/>
            <person name="van Wyk S."/>
            <person name="Wingfield M.J."/>
            <person name="Xiong C."/>
            <person name="Yue Q."/>
            <person name="Zhang X."/>
        </authorList>
    </citation>
    <scope>NUCLEOTIDE SEQUENCE [LARGE SCALE GENOMIC DNA]</scope>
    <source>
        <strain evidence="3 4">BP5796</strain>
    </source>
</reference>
<dbReference type="AlphaFoldDB" id="A0A3D8R8D8"/>
<organism evidence="3 4">
    <name type="scientific">Coleophoma crateriformis</name>
    <dbReference type="NCBI Taxonomy" id="565419"/>
    <lineage>
        <taxon>Eukaryota</taxon>
        <taxon>Fungi</taxon>
        <taxon>Dikarya</taxon>
        <taxon>Ascomycota</taxon>
        <taxon>Pezizomycotina</taxon>
        <taxon>Leotiomycetes</taxon>
        <taxon>Helotiales</taxon>
        <taxon>Dermateaceae</taxon>
        <taxon>Coleophoma</taxon>
    </lineage>
</organism>
<dbReference type="InterPro" id="IPR031728">
    <property type="entry name" value="GlcAase_C"/>
</dbReference>
<dbReference type="InterPro" id="IPR017853">
    <property type="entry name" value="GH"/>
</dbReference>
<dbReference type="Pfam" id="PF16862">
    <property type="entry name" value="Glyco_hydro_79C"/>
    <property type="match status" value="1"/>
</dbReference>
<gene>
    <name evidence="3" type="ORF">BP5796_08588</name>
</gene>
<sequence>MFPVFGLALAFELVVAVEGIIVNVSRSLPAGIAKSPFEAFVSYSIEYAFFPDFAGNESSPNTFSDNLLNNLGNLAGTKPYIRVGGNTQDYALYNASLTVATNGTINPARSVDYPTTLYIGPSFFESYKTWPGVKFVHGFNLGLGGNSSAGWETLLETVPLACKALGKERLLWWEYGNEPDLYSTSAQGPVRPSTWNEVEYVSQWLNGTRHIKEQLSQACPELLGNATYGYLAPSFAGTNNHLKPIQTWKDGVDVDQDIKLFSSHNYIGGATSPGVTLQGTLMNHTSTVHSIAAQVAVATNLSTLTTVPFILGETNSLYNEGAPGLSNAFGAALWGVDFNLWCASVGISRVHMHQGTDYRYAAWQPIETNKTTKGTKAPYYGSIAVAAFLGDLTDKKKALRIANIPLQNPFEAAYAAYEHGHLARIAVINMREYNYTVNGTSSVKNPVARPNQTYSFHVGKLRPGKVAIQRLYANGSDAISGITWDGWSYNWELDQGRPVRLSNVTVGEEVFADKGVVSIVVEDSSAAVLEIRSSCASRPTPFASPKIGYKSE</sequence>
<dbReference type="GO" id="GO:0016787">
    <property type="term" value="F:hydrolase activity"/>
    <property type="evidence" value="ECO:0007669"/>
    <property type="project" value="UniProtKB-KW"/>
</dbReference>
<keyword evidence="1" id="KW-0732">Signal</keyword>
<dbReference type="SUPFAM" id="SSF51445">
    <property type="entry name" value="(Trans)glycosidases"/>
    <property type="match status" value="1"/>
</dbReference>
<evidence type="ECO:0000313" key="4">
    <source>
        <dbReference type="Proteomes" id="UP000256328"/>
    </source>
</evidence>
<keyword evidence="3" id="KW-0378">Hydrolase</keyword>
<evidence type="ECO:0000256" key="1">
    <source>
        <dbReference type="SAM" id="SignalP"/>
    </source>
</evidence>
<name>A0A3D8R8D8_9HELO</name>
<dbReference type="Gene3D" id="3.20.20.80">
    <property type="entry name" value="Glycosidases"/>
    <property type="match status" value="1"/>
</dbReference>
<accession>A0A3D8R8D8</accession>
<keyword evidence="4" id="KW-1185">Reference proteome</keyword>
<dbReference type="EMBL" id="PDLN01000012">
    <property type="protein sequence ID" value="RDW70191.1"/>
    <property type="molecule type" value="Genomic_DNA"/>
</dbReference>
<dbReference type="PANTHER" id="PTHR36183:SF2">
    <property type="entry name" value="BETA-GLUCURONIDASE C-TERMINAL DOMAIN-CONTAINING PROTEIN"/>
    <property type="match status" value="1"/>
</dbReference>
<dbReference type="PANTHER" id="PTHR36183">
    <property type="entry name" value="BETA-GLUCURONIDASE"/>
    <property type="match status" value="1"/>
</dbReference>
<dbReference type="Proteomes" id="UP000256328">
    <property type="component" value="Unassembled WGS sequence"/>
</dbReference>
<feature type="domain" description="Beta-glucuronidase C-terminal" evidence="2">
    <location>
        <begin position="413"/>
        <end position="528"/>
    </location>
</feature>